<dbReference type="Pfam" id="PF00528">
    <property type="entry name" value="BPD_transp_1"/>
    <property type="match status" value="1"/>
</dbReference>
<dbReference type="GO" id="GO:0006865">
    <property type="term" value="P:amino acid transport"/>
    <property type="evidence" value="ECO:0007669"/>
    <property type="project" value="UniProtKB-KW"/>
</dbReference>
<sequence length="400" mass="42287">MADIGQLPTAARPNPTGFGFRHVMAAWWGERPLAQLGVFLCVGIVLGYLGSNLSGNMERVGISPGFAFFWYAANFEIGESPINYAAGDSYGRAILVGLLNTVKVAAVGCVLATILGVALGVARLSHNRLLSGLIRGYIELVRNTPLLLQLFFWNITVHMLPGPRQAFEPMPGVLLSNRGVFAPALQSSAEWIALIILALLLLIGWVARLRRLGGARLSAGVLAVALLSAVVLPLAVARAFGVSIAVDWPRLEGFNIAGGLSLSPEFAALVIGLVVNSAAGVAETVRAGILSVPTGQWEAGQACGLSRWHVLRLIVVPQALRVIVPVMTSNYLSLTKNSSLAVAIGFPDLVSVLNTTANTTGQALETIAIMMLVYLSLSLGVSVAMNGYNRRLAMREAGRS</sequence>
<protein>
    <submittedName>
        <fullName evidence="11">General L-amino acid transport system permease protein</fullName>
    </submittedName>
</protein>
<dbReference type="AlphaFoldDB" id="A0A7W8DY54"/>
<dbReference type="PROSITE" id="PS50928">
    <property type="entry name" value="ABC_TM1"/>
    <property type="match status" value="1"/>
</dbReference>
<name>A0A7W8DY54_9BRAD</name>
<feature type="transmembrane region" description="Helical" evidence="9">
    <location>
        <begin position="180"/>
        <end position="207"/>
    </location>
</feature>
<dbReference type="PANTHER" id="PTHR30614">
    <property type="entry name" value="MEMBRANE COMPONENT OF AMINO ACID ABC TRANSPORTER"/>
    <property type="match status" value="1"/>
</dbReference>
<dbReference type="RefSeq" id="WP_246432862.1">
    <property type="nucleotide sequence ID" value="NZ_JACHIH010000007.1"/>
</dbReference>
<dbReference type="InterPro" id="IPR043429">
    <property type="entry name" value="ArtM/GltK/GlnP/TcyL/YhdX-like"/>
</dbReference>
<keyword evidence="5 9" id="KW-0812">Transmembrane</keyword>
<organism evidence="11 12">
    <name type="scientific">Rhodopseudomonas rhenobacensis</name>
    <dbReference type="NCBI Taxonomy" id="87461"/>
    <lineage>
        <taxon>Bacteria</taxon>
        <taxon>Pseudomonadati</taxon>
        <taxon>Pseudomonadota</taxon>
        <taxon>Alphaproteobacteria</taxon>
        <taxon>Hyphomicrobiales</taxon>
        <taxon>Nitrobacteraceae</taxon>
        <taxon>Rhodopseudomonas</taxon>
    </lineage>
</organism>
<evidence type="ECO:0000256" key="2">
    <source>
        <dbReference type="ARBA" id="ARBA00010072"/>
    </source>
</evidence>
<dbReference type="PANTHER" id="PTHR30614:SF37">
    <property type="entry name" value="AMINO-ACID ABC TRANSPORTER PERMEASE PROTEIN YHDX-RELATED"/>
    <property type="match status" value="1"/>
</dbReference>
<gene>
    <name evidence="11" type="ORF">HNR60_001673</name>
</gene>
<feature type="transmembrane region" description="Helical" evidence="9">
    <location>
        <begin position="367"/>
        <end position="385"/>
    </location>
</feature>
<feature type="transmembrane region" description="Helical" evidence="9">
    <location>
        <begin position="266"/>
        <end position="289"/>
    </location>
</feature>
<keyword evidence="6" id="KW-0029">Amino-acid transport</keyword>
<dbReference type="Gene3D" id="1.10.3720.10">
    <property type="entry name" value="MetI-like"/>
    <property type="match status" value="2"/>
</dbReference>
<evidence type="ECO:0000256" key="1">
    <source>
        <dbReference type="ARBA" id="ARBA00004429"/>
    </source>
</evidence>
<dbReference type="Proteomes" id="UP000542353">
    <property type="component" value="Unassembled WGS sequence"/>
</dbReference>
<evidence type="ECO:0000256" key="3">
    <source>
        <dbReference type="ARBA" id="ARBA00022448"/>
    </source>
</evidence>
<keyword evidence="8 9" id="KW-0472">Membrane</keyword>
<evidence type="ECO:0000313" key="11">
    <source>
        <dbReference type="EMBL" id="MBB5046924.1"/>
    </source>
</evidence>
<evidence type="ECO:0000256" key="5">
    <source>
        <dbReference type="ARBA" id="ARBA00022692"/>
    </source>
</evidence>
<dbReference type="GO" id="GO:0043190">
    <property type="term" value="C:ATP-binding cassette (ABC) transporter complex"/>
    <property type="evidence" value="ECO:0007669"/>
    <property type="project" value="InterPro"/>
</dbReference>
<evidence type="ECO:0000256" key="9">
    <source>
        <dbReference type="RuleBase" id="RU363032"/>
    </source>
</evidence>
<evidence type="ECO:0000259" key="10">
    <source>
        <dbReference type="PROSITE" id="PS50928"/>
    </source>
</evidence>
<reference evidence="11 12" key="1">
    <citation type="submission" date="2020-08" db="EMBL/GenBank/DDBJ databases">
        <title>Genomic Encyclopedia of Type Strains, Phase IV (KMG-IV): sequencing the most valuable type-strain genomes for metagenomic binning, comparative biology and taxonomic classification.</title>
        <authorList>
            <person name="Goeker M."/>
        </authorList>
    </citation>
    <scope>NUCLEOTIDE SEQUENCE [LARGE SCALE GENOMIC DNA]</scope>
    <source>
        <strain evidence="11 12">DSM 12706</strain>
    </source>
</reference>
<keyword evidence="3 9" id="KW-0813">Transport</keyword>
<dbReference type="InterPro" id="IPR000515">
    <property type="entry name" value="MetI-like"/>
</dbReference>
<feature type="transmembrane region" description="Helical" evidence="9">
    <location>
        <begin position="219"/>
        <end position="246"/>
    </location>
</feature>
<dbReference type="SUPFAM" id="SSF161098">
    <property type="entry name" value="MetI-like"/>
    <property type="match status" value="1"/>
</dbReference>
<dbReference type="NCBIfam" id="TIGR01726">
    <property type="entry name" value="HEQRo_perm_3TM"/>
    <property type="match status" value="1"/>
</dbReference>
<dbReference type="InterPro" id="IPR010065">
    <property type="entry name" value="AA_ABC_transptr_permease_3TM"/>
</dbReference>
<feature type="transmembrane region" description="Helical" evidence="9">
    <location>
        <begin position="33"/>
        <end position="50"/>
    </location>
</feature>
<keyword evidence="4" id="KW-1003">Cell membrane</keyword>
<evidence type="ECO:0000256" key="7">
    <source>
        <dbReference type="ARBA" id="ARBA00022989"/>
    </source>
</evidence>
<keyword evidence="12" id="KW-1185">Reference proteome</keyword>
<evidence type="ECO:0000256" key="4">
    <source>
        <dbReference type="ARBA" id="ARBA00022475"/>
    </source>
</evidence>
<accession>A0A7W8DY54</accession>
<comment type="caution">
    <text evidence="11">The sequence shown here is derived from an EMBL/GenBank/DDBJ whole genome shotgun (WGS) entry which is preliminary data.</text>
</comment>
<feature type="domain" description="ABC transmembrane type-1" evidence="10">
    <location>
        <begin position="98"/>
        <end position="385"/>
    </location>
</feature>
<feature type="transmembrane region" description="Helical" evidence="9">
    <location>
        <begin position="93"/>
        <end position="119"/>
    </location>
</feature>
<dbReference type="InterPro" id="IPR035906">
    <property type="entry name" value="MetI-like_sf"/>
</dbReference>
<proteinExistence type="inferred from homology"/>
<evidence type="ECO:0000256" key="8">
    <source>
        <dbReference type="ARBA" id="ARBA00023136"/>
    </source>
</evidence>
<comment type="subcellular location">
    <subcellularLocation>
        <location evidence="1">Cell inner membrane</location>
        <topology evidence="1">Multi-pass membrane protein</topology>
    </subcellularLocation>
    <subcellularLocation>
        <location evidence="9">Cell membrane</location>
        <topology evidence="9">Multi-pass membrane protein</topology>
    </subcellularLocation>
</comment>
<dbReference type="GO" id="GO:0022857">
    <property type="term" value="F:transmembrane transporter activity"/>
    <property type="evidence" value="ECO:0007669"/>
    <property type="project" value="InterPro"/>
</dbReference>
<comment type="similarity">
    <text evidence="2">Belongs to the binding-protein-dependent transport system permease family. HisMQ subfamily.</text>
</comment>
<evidence type="ECO:0000313" key="12">
    <source>
        <dbReference type="Proteomes" id="UP000542353"/>
    </source>
</evidence>
<evidence type="ECO:0000256" key="6">
    <source>
        <dbReference type="ARBA" id="ARBA00022970"/>
    </source>
</evidence>
<feature type="transmembrane region" description="Helical" evidence="9">
    <location>
        <begin position="57"/>
        <end position="73"/>
    </location>
</feature>
<feature type="transmembrane region" description="Helical" evidence="9">
    <location>
        <begin position="140"/>
        <end position="160"/>
    </location>
</feature>
<keyword evidence="7 9" id="KW-1133">Transmembrane helix</keyword>
<dbReference type="EMBL" id="JACHIH010000007">
    <property type="protein sequence ID" value="MBB5046924.1"/>
    <property type="molecule type" value="Genomic_DNA"/>
</dbReference>
<dbReference type="CDD" id="cd06261">
    <property type="entry name" value="TM_PBP2"/>
    <property type="match status" value="1"/>
</dbReference>